<dbReference type="GO" id="GO:0005634">
    <property type="term" value="C:nucleus"/>
    <property type="evidence" value="ECO:0007669"/>
    <property type="project" value="InterPro"/>
</dbReference>
<evidence type="ECO:0000313" key="3">
    <source>
        <dbReference type="Proteomes" id="UP000179807"/>
    </source>
</evidence>
<dbReference type="Pfam" id="PF05964">
    <property type="entry name" value="FYRN"/>
    <property type="match status" value="1"/>
</dbReference>
<name>A0A1J4JQW7_9EUKA</name>
<accession>A0A1J4JQW7</accession>
<keyword evidence="3" id="KW-1185">Reference proteome</keyword>
<protein>
    <submittedName>
        <fullName evidence="2">Uncharacterized protein</fullName>
    </submittedName>
</protein>
<dbReference type="RefSeq" id="XP_068353944.1">
    <property type="nucleotide sequence ID" value="XM_068493905.1"/>
</dbReference>
<sequence>MKYAKLTCVSLEAITKAGEEIAAFAAEDENIEIHNPVVARLGSYGSKQWQRKLRNAIRDIDRVRAFVPTLSEMDDQLMKKVKQFDAIDWWEPKHDRALLYAIAEYGQLLVTTWVADSERPFREHIAPDLLEDFDKAVEIEKQKGRQCKPKDPGDLAFIFKDKLRITRALLVVRYVESHREKVKERRSNANSSCGHKLPMPLSRSLVLVSLGRFNTKDSRYPIGYIVRRMYYHATNPSKQVWYEASVNDFNKFTVKLLAEPYYGYSGSTPDAVWGCINNSIERTYEQLNNPSTIPPTLMNGSYLYGFNDMYIIDSIRKQKNTYVPVPQIMSQPQQMGYQSQSVIQQAQILQPIPSPSHPSAPVNNIPPQVLSPQPNQYQSYPPQPQQVMSKTQPYPMLQPQHMMYKSYQGSYQVAYKPVPIIGSNAYQQIPIQPSPIQMPPNAKMEMTTEPLMMPQQPMMQMPYQKQPQHLQHRPHVQIQNMHSNIPSNMSNVLSTQNIPHPQMNPIHYPQIMQHQAQKIPQKNNQKIQNYIENPNHVANNNNSNSSNHDQSLTSPVKKRIQIQPLSNASSTNDPNLESSSNLNADMEKYSTVKKNVVTSAVVKKRVVQAQNLHQTENDTKSGTSAQTNSGQMKFDMLLTSGNSVSSAKVVKTHKAAVKNHNFRNTNDH</sequence>
<proteinExistence type="predicted"/>
<organism evidence="2 3">
    <name type="scientific">Tritrichomonas foetus</name>
    <dbReference type="NCBI Taxonomy" id="1144522"/>
    <lineage>
        <taxon>Eukaryota</taxon>
        <taxon>Metamonada</taxon>
        <taxon>Parabasalia</taxon>
        <taxon>Tritrichomonadida</taxon>
        <taxon>Tritrichomonadidae</taxon>
        <taxon>Tritrichomonas</taxon>
    </lineage>
</organism>
<dbReference type="AlphaFoldDB" id="A0A1J4JQW7"/>
<dbReference type="InterPro" id="IPR003888">
    <property type="entry name" value="FYrich_N"/>
</dbReference>
<dbReference type="SMART" id="SM00541">
    <property type="entry name" value="FYRN"/>
    <property type="match status" value="1"/>
</dbReference>
<dbReference type="VEuPathDB" id="TrichDB:TRFO_07796"/>
<evidence type="ECO:0000256" key="1">
    <source>
        <dbReference type="SAM" id="MobiDB-lite"/>
    </source>
</evidence>
<reference evidence="2" key="1">
    <citation type="submission" date="2016-10" db="EMBL/GenBank/DDBJ databases">
        <authorList>
            <person name="Benchimol M."/>
            <person name="Almeida L.G."/>
            <person name="Vasconcelos A.T."/>
            <person name="Perreira-Neves A."/>
            <person name="Rosa I.A."/>
            <person name="Tasca T."/>
            <person name="Bogo M.R."/>
            <person name="de Souza W."/>
        </authorList>
    </citation>
    <scope>NUCLEOTIDE SEQUENCE [LARGE SCALE GENOMIC DNA]</scope>
    <source>
        <strain evidence="2">K</strain>
    </source>
</reference>
<evidence type="ECO:0000313" key="2">
    <source>
        <dbReference type="EMBL" id="OHT00808.1"/>
    </source>
</evidence>
<feature type="region of interest" description="Disordered" evidence="1">
    <location>
        <begin position="534"/>
        <end position="555"/>
    </location>
</feature>
<dbReference type="EMBL" id="MLAK01000938">
    <property type="protein sequence ID" value="OHT00808.1"/>
    <property type="molecule type" value="Genomic_DNA"/>
</dbReference>
<comment type="caution">
    <text evidence="2">The sequence shown here is derived from an EMBL/GenBank/DDBJ whole genome shotgun (WGS) entry which is preliminary data.</text>
</comment>
<dbReference type="Gene3D" id="3.30.160.360">
    <property type="match status" value="1"/>
</dbReference>
<dbReference type="GeneID" id="94828609"/>
<dbReference type="Proteomes" id="UP000179807">
    <property type="component" value="Unassembled WGS sequence"/>
</dbReference>
<gene>
    <name evidence="2" type="ORF">TRFO_07796</name>
</gene>